<gene>
    <name evidence="1" type="ORF">EZS28_008511</name>
</gene>
<protein>
    <submittedName>
        <fullName evidence="1">Uncharacterized protein</fullName>
    </submittedName>
</protein>
<dbReference type="EMBL" id="SNRW01001551">
    <property type="protein sequence ID" value="KAA6395965.1"/>
    <property type="molecule type" value="Genomic_DNA"/>
</dbReference>
<dbReference type="AlphaFoldDB" id="A0A5J4WNH8"/>
<accession>A0A5J4WNH8</accession>
<reference evidence="1 2" key="1">
    <citation type="submission" date="2019-03" db="EMBL/GenBank/DDBJ databases">
        <title>Single cell metagenomics reveals metabolic interactions within the superorganism composed of flagellate Streblomastix strix and complex community of Bacteroidetes bacteria on its surface.</title>
        <authorList>
            <person name="Treitli S.C."/>
            <person name="Kolisko M."/>
            <person name="Husnik F."/>
            <person name="Keeling P."/>
            <person name="Hampl V."/>
        </authorList>
    </citation>
    <scope>NUCLEOTIDE SEQUENCE [LARGE SCALE GENOMIC DNA]</scope>
    <source>
        <strain evidence="1">ST1C</strain>
    </source>
</reference>
<organism evidence="1 2">
    <name type="scientific">Streblomastix strix</name>
    <dbReference type="NCBI Taxonomy" id="222440"/>
    <lineage>
        <taxon>Eukaryota</taxon>
        <taxon>Metamonada</taxon>
        <taxon>Preaxostyla</taxon>
        <taxon>Oxymonadida</taxon>
        <taxon>Streblomastigidae</taxon>
        <taxon>Streblomastix</taxon>
    </lineage>
</organism>
<evidence type="ECO:0000313" key="1">
    <source>
        <dbReference type="EMBL" id="KAA6395965.1"/>
    </source>
</evidence>
<name>A0A5J4WNH8_9EUKA</name>
<proteinExistence type="predicted"/>
<evidence type="ECO:0000313" key="2">
    <source>
        <dbReference type="Proteomes" id="UP000324800"/>
    </source>
</evidence>
<dbReference type="Proteomes" id="UP000324800">
    <property type="component" value="Unassembled WGS sequence"/>
</dbReference>
<sequence length="205" mass="22087">MVQTYQVNWTITIPKDTLAIQLNKAAVATVVSTPTANAAVNFSGVADSTTEAPDMTQDQAVICSNSLSDLCTNNFVSVSPLESITAGKRHCGVFIDIPLNAIDAKAKALNAGFLIRLESQKPDIVYLMHESVDCIINYDRFTVRIVNMLKAANGDTEPQNTVNLTLLMHYVCNAVVRIMFDDAPDPQVLSLEVIGELGGSVVRSG</sequence>
<comment type="caution">
    <text evidence="1">The sequence shown here is derived from an EMBL/GenBank/DDBJ whole genome shotgun (WGS) entry which is preliminary data.</text>
</comment>